<reference evidence="4" key="1">
    <citation type="journal article" date="2019" name="Int. J. Syst. Evol. Microbiol.">
        <title>The Global Catalogue of Microorganisms (GCM) 10K type strain sequencing project: providing services to taxonomists for standard genome sequencing and annotation.</title>
        <authorList>
            <consortium name="The Broad Institute Genomics Platform"/>
            <consortium name="The Broad Institute Genome Sequencing Center for Infectious Disease"/>
            <person name="Wu L."/>
            <person name="Ma J."/>
        </authorList>
    </citation>
    <scope>NUCLEOTIDE SEQUENCE [LARGE SCALE GENOMIC DNA]</scope>
    <source>
        <strain evidence="4">TISTR 1511</strain>
    </source>
</reference>
<dbReference type="Pfam" id="PF03099">
    <property type="entry name" value="BPL_LplA_LipB"/>
    <property type="match status" value="1"/>
</dbReference>
<dbReference type="Gene3D" id="3.30.930.10">
    <property type="entry name" value="Bira Bifunctional Protein, Domain 2"/>
    <property type="match status" value="1"/>
</dbReference>
<dbReference type="Proteomes" id="UP001597453">
    <property type="component" value="Unassembled WGS sequence"/>
</dbReference>
<dbReference type="Gene3D" id="2.30.30.100">
    <property type="match status" value="1"/>
</dbReference>
<sequence length="283" mass="29230">MTASQPDASGTPNTANGAAVEWLAQVDSTNDELRRRFVAEQSIAPFATIATTSQTAGRGRLDREWVDTPGASLAMSTFVRFPADAARESIGWVALAAGAALRATLVAVAPNLDCGIKWPNDVLIAEQKVAGILGEVLGVVDGGAEFACVIGTGVNLARTGGALPQATSLAEHGVEIAATELAERYAGELADRIRNLIANGGDAAASGLHEELTAHCVTLGCPVEVTLADGDIKRGTALGLERDGRLRVRAFAADSTTEPAAAPEFSVHVGDITHLRVREGQAS</sequence>
<comment type="caution">
    <text evidence="3">The sequence shown here is derived from an EMBL/GenBank/DDBJ whole genome shotgun (WGS) entry which is preliminary data.</text>
</comment>
<feature type="domain" description="BPL/LPL catalytic" evidence="2">
    <location>
        <begin position="15"/>
        <end position="197"/>
    </location>
</feature>
<evidence type="ECO:0000313" key="4">
    <source>
        <dbReference type="Proteomes" id="UP001597453"/>
    </source>
</evidence>
<dbReference type="PANTHER" id="PTHR12835">
    <property type="entry name" value="BIOTIN PROTEIN LIGASE"/>
    <property type="match status" value="1"/>
</dbReference>
<keyword evidence="4" id="KW-1185">Reference proteome</keyword>
<dbReference type="InterPro" id="IPR004408">
    <property type="entry name" value="Biotin_CoA_COase_ligase"/>
</dbReference>
<dbReference type="GO" id="GO:0004077">
    <property type="term" value="F:biotin--[biotin carboxyl-carrier protein] ligase activity"/>
    <property type="evidence" value="ECO:0007669"/>
    <property type="project" value="UniProtKB-EC"/>
</dbReference>
<dbReference type="InterPro" id="IPR045864">
    <property type="entry name" value="aa-tRNA-synth_II/BPL/LPL"/>
</dbReference>
<protein>
    <submittedName>
        <fullName evidence="3">Biotin--[acetyl-CoA-carboxylase] ligase</fullName>
        <ecNumber evidence="3">6.3.4.15</ecNumber>
    </submittedName>
</protein>
<dbReference type="PANTHER" id="PTHR12835:SF5">
    <property type="entry name" value="BIOTIN--PROTEIN LIGASE"/>
    <property type="match status" value="1"/>
</dbReference>
<name>A0ABW5RKS3_9MICO</name>
<gene>
    <name evidence="3" type="ORF">ACFSUQ_04665</name>
</gene>
<dbReference type="RefSeq" id="WP_066058991.1">
    <property type="nucleotide sequence ID" value="NZ_JBHUNF010000002.1"/>
</dbReference>
<keyword evidence="1 3" id="KW-0436">Ligase</keyword>
<proteinExistence type="predicted"/>
<evidence type="ECO:0000256" key="1">
    <source>
        <dbReference type="ARBA" id="ARBA00022598"/>
    </source>
</evidence>
<evidence type="ECO:0000313" key="3">
    <source>
        <dbReference type="EMBL" id="MFD2674592.1"/>
    </source>
</evidence>
<dbReference type="NCBIfam" id="TIGR00121">
    <property type="entry name" value="birA_ligase"/>
    <property type="match status" value="1"/>
</dbReference>
<dbReference type="SUPFAM" id="SSF55681">
    <property type="entry name" value="Class II aaRS and biotin synthetases"/>
    <property type="match status" value="1"/>
</dbReference>
<dbReference type="EC" id="6.3.4.15" evidence="3"/>
<accession>A0ABW5RKS3</accession>
<organism evidence="3 4">
    <name type="scientific">Gulosibacter bifidus</name>
    <dbReference type="NCBI Taxonomy" id="272239"/>
    <lineage>
        <taxon>Bacteria</taxon>
        <taxon>Bacillati</taxon>
        <taxon>Actinomycetota</taxon>
        <taxon>Actinomycetes</taxon>
        <taxon>Micrococcales</taxon>
        <taxon>Microbacteriaceae</taxon>
        <taxon>Gulosibacter</taxon>
    </lineage>
</organism>
<dbReference type="InterPro" id="IPR004143">
    <property type="entry name" value="BPL_LPL_catalytic"/>
</dbReference>
<dbReference type="PROSITE" id="PS51733">
    <property type="entry name" value="BPL_LPL_CATALYTIC"/>
    <property type="match status" value="1"/>
</dbReference>
<evidence type="ECO:0000259" key="2">
    <source>
        <dbReference type="PROSITE" id="PS51733"/>
    </source>
</evidence>
<dbReference type="EMBL" id="JBHUNF010000002">
    <property type="protein sequence ID" value="MFD2674592.1"/>
    <property type="molecule type" value="Genomic_DNA"/>
</dbReference>